<dbReference type="SUPFAM" id="SSF52540">
    <property type="entry name" value="P-loop containing nucleoside triphosphate hydrolases"/>
    <property type="match status" value="2"/>
</dbReference>
<feature type="compositionally biased region" description="Basic residues" evidence="10">
    <location>
        <begin position="382"/>
        <end position="405"/>
    </location>
</feature>
<dbReference type="Pfam" id="PF00270">
    <property type="entry name" value="DEAD"/>
    <property type="match status" value="1"/>
</dbReference>
<evidence type="ECO:0000259" key="12">
    <source>
        <dbReference type="PROSITE" id="PS51194"/>
    </source>
</evidence>
<keyword evidence="5" id="KW-0347">Helicase</keyword>
<feature type="compositionally biased region" description="Acidic residues" evidence="10">
    <location>
        <begin position="332"/>
        <end position="349"/>
    </location>
</feature>
<dbReference type="CDD" id="cd17961">
    <property type="entry name" value="DEADc_DDX56"/>
    <property type="match status" value="1"/>
</dbReference>
<feature type="compositionally biased region" description="Basic and acidic residues" evidence="10">
    <location>
        <begin position="630"/>
        <end position="640"/>
    </location>
</feature>
<sequence>MAESRLLDENETFSSMSNIVDSRILRALADMGYARPTLVQSKAIPLALEGRDILGRARTGSGKTAAYCISIVQKILNVKSSSSPSSSGGAVRALILVPTRELSDQVSKHLRELLAYCEKEVTFANLASSSSTHLERMLASDKPDIVIATPSRALNLLQAKSLSLSSLDSLVVDEADLVLSYGHDEDMQQIFNGGYLPKVYQSFLMSATFTKDVEQLKGMVLRNPAILKLEEDEDEAANLTQYAVRCNETDKFLLTYVILKLKLVRGKCIIFVNDVDRCYRVKLFLEQFSIKSCVLNSELPLNSRVHIVQEFNKGVYDYIIATDESSGRAEADSDDEGDVEGDEEQENANEEFTPSQREPAPEEPSADADAEVEDDAQPSTSIKKRKRAKSPPRSSKKKAQKRSKKGAAEYGVVRGVDFIDVACVLNFDLPTSTRTYTHRVGRTARAGRTGMALSFVVPEAEWGKNKVVGCLESAKKDEKVFARIEKKEAARGSKIKEYKFDMAQVEAFRYRMQDALRSVTRTAVKEARVKELKTEILASEKLKAHFEDNPLDLEYLRHDKPIHPTRVQPHMKNVPKYLMPRIAAAAPVGAPAPESEGAGTFVPFKKTTPSRGRGRGRGGRGGGATRGGRKKADPLKKFGR</sequence>
<proteinExistence type="inferred from homology"/>
<dbReference type="InterPro" id="IPR001650">
    <property type="entry name" value="Helicase_C-like"/>
</dbReference>
<comment type="function">
    <text evidence="1">ATP-binding RNA helicase involved in the biogenesis of 60S ribosomal subunits and is required for the normal formation of 25S and 5.8S rRNAs.</text>
</comment>
<keyword evidence="14" id="KW-1185">Reference proteome</keyword>
<gene>
    <name evidence="13" type="ORF">SCHPADRAFT_861964</name>
</gene>
<feature type="compositionally biased region" description="Low complexity" evidence="10">
    <location>
        <begin position="589"/>
        <end position="599"/>
    </location>
</feature>
<dbReference type="PROSITE" id="PS51192">
    <property type="entry name" value="HELICASE_ATP_BIND_1"/>
    <property type="match status" value="1"/>
</dbReference>
<dbReference type="InParanoid" id="A0A0H2RLX7"/>
<dbReference type="PANTHER" id="PTHR47959:SF21">
    <property type="entry name" value="DEAD-BOX HELICASE 56"/>
    <property type="match status" value="1"/>
</dbReference>
<dbReference type="GO" id="GO:0005524">
    <property type="term" value="F:ATP binding"/>
    <property type="evidence" value="ECO:0007669"/>
    <property type="project" value="UniProtKB-KW"/>
</dbReference>
<evidence type="ECO:0000256" key="7">
    <source>
        <dbReference type="ARBA" id="ARBA00022884"/>
    </source>
</evidence>
<comment type="catalytic activity">
    <reaction evidence="9">
        <text>ATP + H2O = ADP + phosphate + H(+)</text>
        <dbReference type="Rhea" id="RHEA:13065"/>
        <dbReference type="ChEBI" id="CHEBI:15377"/>
        <dbReference type="ChEBI" id="CHEBI:15378"/>
        <dbReference type="ChEBI" id="CHEBI:30616"/>
        <dbReference type="ChEBI" id="CHEBI:43474"/>
        <dbReference type="ChEBI" id="CHEBI:456216"/>
        <dbReference type="EC" id="3.6.4.13"/>
    </reaction>
</comment>
<evidence type="ECO:0000313" key="14">
    <source>
        <dbReference type="Proteomes" id="UP000053477"/>
    </source>
</evidence>
<keyword evidence="4" id="KW-0378">Hydrolase</keyword>
<reference evidence="13 14" key="1">
    <citation type="submission" date="2015-04" db="EMBL/GenBank/DDBJ databases">
        <title>Complete genome sequence of Schizopora paradoxa KUC8140, a cosmopolitan wood degrader in East Asia.</title>
        <authorList>
            <consortium name="DOE Joint Genome Institute"/>
            <person name="Min B."/>
            <person name="Park H."/>
            <person name="Jang Y."/>
            <person name="Kim J.-J."/>
            <person name="Kim K.H."/>
            <person name="Pangilinan J."/>
            <person name="Lipzen A."/>
            <person name="Riley R."/>
            <person name="Grigoriev I.V."/>
            <person name="Spatafora J.W."/>
            <person name="Choi I.-G."/>
        </authorList>
    </citation>
    <scope>NUCLEOTIDE SEQUENCE [LARGE SCALE GENOMIC DNA]</scope>
    <source>
        <strain evidence="13 14">KUC8140</strain>
    </source>
</reference>
<dbReference type="InterPro" id="IPR050079">
    <property type="entry name" value="DEAD_box_RNA_helicase"/>
</dbReference>
<keyword evidence="6" id="KW-0067">ATP-binding</keyword>
<dbReference type="EC" id="3.6.4.13" evidence="2"/>
<dbReference type="GO" id="GO:0005829">
    <property type="term" value="C:cytosol"/>
    <property type="evidence" value="ECO:0007669"/>
    <property type="project" value="TreeGrafter"/>
</dbReference>
<evidence type="ECO:0000256" key="6">
    <source>
        <dbReference type="ARBA" id="ARBA00022840"/>
    </source>
</evidence>
<dbReference type="OrthoDB" id="1191041at2759"/>
<accession>A0A0H2RLX7</accession>
<evidence type="ECO:0000256" key="9">
    <source>
        <dbReference type="ARBA" id="ARBA00047984"/>
    </source>
</evidence>
<dbReference type="InterPro" id="IPR014001">
    <property type="entry name" value="Helicase_ATP-bd"/>
</dbReference>
<dbReference type="SMART" id="SM00490">
    <property type="entry name" value="HELICc"/>
    <property type="match status" value="1"/>
</dbReference>
<comment type="similarity">
    <text evidence="8">Belongs to the DEAD box helicase family. DDX56/DBP9 subfamily.</text>
</comment>
<feature type="domain" description="Helicase ATP-binding" evidence="11">
    <location>
        <begin position="44"/>
        <end position="227"/>
    </location>
</feature>
<organism evidence="13 14">
    <name type="scientific">Schizopora paradoxa</name>
    <dbReference type="NCBI Taxonomy" id="27342"/>
    <lineage>
        <taxon>Eukaryota</taxon>
        <taxon>Fungi</taxon>
        <taxon>Dikarya</taxon>
        <taxon>Basidiomycota</taxon>
        <taxon>Agaricomycotina</taxon>
        <taxon>Agaricomycetes</taxon>
        <taxon>Hymenochaetales</taxon>
        <taxon>Schizoporaceae</taxon>
        <taxon>Schizopora</taxon>
    </lineage>
</organism>
<evidence type="ECO:0000259" key="11">
    <source>
        <dbReference type="PROSITE" id="PS51192"/>
    </source>
</evidence>
<evidence type="ECO:0000256" key="1">
    <source>
        <dbReference type="ARBA" id="ARBA00003706"/>
    </source>
</evidence>
<evidence type="ECO:0000256" key="2">
    <source>
        <dbReference type="ARBA" id="ARBA00012552"/>
    </source>
</evidence>
<dbReference type="InterPro" id="IPR027417">
    <property type="entry name" value="P-loop_NTPase"/>
</dbReference>
<dbReference type="Proteomes" id="UP000053477">
    <property type="component" value="Unassembled WGS sequence"/>
</dbReference>
<protein>
    <recommendedName>
        <fullName evidence="2">RNA helicase</fullName>
        <ecNumber evidence="2">3.6.4.13</ecNumber>
    </recommendedName>
</protein>
<evidence type="ECO:0000256" key="3">
    <source>
        <dbReference type="ARBA" id="ARBA00022741"/>
    </source>
</evidence>
<dbReference type="AlphaFoldDB" id="A0A0H2RLX7"/>
<dbReference type="InterPro" id="IPR011545">
    <property type="entry name" value="DEAD/DEAH_box_helicase_dom"/>
</dbReference>
<keyword evidence="7" id="KW-0694">RNA-binding</keyword>
<evidence type="ECO:0000256" key="5">
    <source>
        <dbReference type="ARBA" id="ARBA00022806"/>
    </source>
</evidence>
<feature type="compositionally biased region" description="Acidic residues" evidence="10">
    <location>
        <begin position="364"/>
        <end position="376"/>
    </location>
</feature>
<dbReference type="EMBL" id="KQ086259">
    <property type="protein sequence ID" value="KLO05871.1"/>
    <property type="molecule type" value="Genomic_DNA"/>
</dbReference>
<evidence type="ECO:0000256" key="10">
    <source>
        <dbReference type="SAM" id="MobiDB-lite"/>
    </source>
</evidence>
<dbReference type="Pfam" id="PF00271">
    <property type="entry name" value="Helicase_C"/>
    <property type="match status" value="2"/>
</dbReference>
<evidence type="ECO:0000256" key="8">
    <source>
        <dbReference type="ARBA" id="ARBA00038041"/>
    </source>
</evidence>
<keyword evidence="3" id="KW-0547">Nucleotide-binding</keyword>
<dbReference type="STRING" id="27342.A0A0H2RLX7"/>
<feature type="region of interest" description="Disordered" evidence="10">
    <location>
        <begin position="589"/>
        <end position="640"/>
    </location>
</feature>
<dbReference type="Gene3D" id="3.40.50.300">
    <property type="entry name" value="P-loop containing nucleotide triphosphate hydrolases"/>
    <property type="match status" value="2"/>
</dbReference>
<dbReference type="GO" id="GO:0003723">
    <property type="term" value="F:RNA binding"/>
    <property type="evidence" value="ECO:0007669"/>
    <property type="project" value="UniProtKB-KW"/>
</dbReference>
<dbReference type="FunCoup" id="A0A0H2RLX7">
    <property type="interactions" value="546"/>
</dbReference>
<name>A0A0H2RLX7_9AGAM</name>
<feature type="region of interest" description="Disordered" evidence="10">
    <location>
        <begin position="326"/>
        <end position="406"/>
    </location>
</feature>
<dbReference type="CDD" id="cd18787">
    <property type="entry name" value="SF2_C_DEAD"/>
    <property type="match status" value="1"/>
</dbReference>
<feature type="domain" description="Helicase C-terminal" evidence="12">
    <location>
        <begin position="253"/>
        <end position="506"/>
    </location>
</feature>
<dbReference type="PROSITE" id="PS51194">
    <property type="entry name" value="HELICASE_CTER"/>
    <property type="match status" value="1"/>
</dbReference>
<evidence type="ECO:0000256" key="4">
    <source>
        <dbReference type="ARBA" id="ARBA00022801"/>
    </source>
</evidence>
<dbReference type="PANTHER" id="PTHR47959">
    <property type="entry name" value="ATP-DEPENDENT RNA HELICASE RHLE-RELATED"/>
    <property type="match status" value="1"/>
</dbReference>
<dbReference type="GO" id="GO:0016787">
    <property type="term" value="F:hydrolase activity"/>
    <property type="evidence" value="ECO:0007669"/>
    <property type="project" value="UniProtKB-KW"/>
</dbReference>
<dbReference type="GO" id="GO:0003724">
    <property type="term" value="F:RNA helicase activity"/>
    <property type="evidence" value="ECO:0007669"/>
    <property type="project" value="UniProtKB-EC"/>
</dbReference>
<evidence type="ECO:0000313" key="13">
    <source>
        <dbReference type="EMBL" id="KLO05871.1"/>
    </source>
</evidence>
<dbReference type="SMART" id="SM00487">
    <property type="entry name" value="DEXDc"/>
    <property type="match status" value="1"/>
</dbReference>